<evidence type="ECO:0000256" key="1">
    <source>
        <dbReference type="ARBA" id="ARBA00022475"/>
    </source>
</evidence>
<feature type="binding site" evidence="10">
    <location>
        <position position="162"/>
    </location>
    <ligand>
        <name>UDP-N-acetyl-alpha-D-glucosamine</name>
        <dbReference type="ChEBI" id="CHEBI:57705"/>
    </ligand>
</feature>
<dbReference type="GO" id="GO:0005886">
    <property type="term" value="C:plasma membrane"/>
    <property type="evidence" value="ECO:0007669"/>
    <property type="project" value="UniProtKB-SubCell"/>
</dbReference>
<evidence type="ECO:0000256" key="3">
    <source>
        <dbReference type="ARBA" id="ARBA00022676"/>
    </source>
</evidence>
<dbReference type="GO" id="GO:0071555">
    <property type="term" value="P:cell wall organization"/>
    <property type="evidence" value="ECO:0007669"/>
    <property type="project" value="UniProtKB-KW"/>
</dbReference>
<feature type="binding site" evidence="10">
    <location>
        <position position="194"/>
    </location>
    <ligand>
        <name>UDP-N-acetyl-alpha-D-glucosamine</name>
        <dbReference type="ChEBI" id="CHEBI:57705"/>
    </ligand>
</feature>
<evidence type="ECO:0000256" key="4">
    <source>
        <dbReference type="ARBA" id="ARBA00022679"/>
    </source>
</evidence>
<accession>A0A401XLN6</accession>
<dbReference type="InterPro" id="IPR007235">
    <property type="entry name" value="Glyco_trans_28_C"/>
</dbReference>
<reference evidence="13 14" key="1">
    <citation type="submission" date="2018-11" db="EMBL/GenBank/DDBJ databases">
        <title>Schleiferia aggregans sp. nov., a moderately thermophilic heterotrophic bacterium isolated from microbial mats at a terrestrial hot spring.</title>
        <authorList>
            <person name="Iino T."/>
            <person name="Ohkuma M."/>
            <person name="Haruta S."/>
        </authorList>
    </citation>
    <scope>NUCLEOTIDE SEQUENCE [LARGE SCALE GENOMIC DNA]</scope>
    <source>
        <strain evidence="13 14">LA</strain>
    </source>
</reference>
<evidence type="ECO:0000256" key="2">
    <source>
        <dbReference type="ARBA" id="ARBA00022618"/>
    </source>
</evidence>
<evidence type="ECO:0000259" key="11">
    <source>
        <dbReference type="Pfam" id="PF03033"/>
    </source>
</evidence>
<dbReference type="HAMAP" id="MF_00033">
    <property type="entry name" value="MurG"/>
    <property type="match status" value="1"/>
</dbReference>
<dbReference type="GO" id="GO:0051991">
    <property type="term" value="F:UDP-N-acetyl-D-glucosamine:N-acetylmuramoyl-L-alanyl-D-glutamyl-meso-2,6-diaminopimelyl-D-alanyl-D-alanine-diphosphoundecaprenol 4-beta-N-acetylglucosaminlytransferase activity"/>
    <property type="evidence" value="ECO:0007669"/>
    <property type="project" value="RHEA"/>
</dbReference>
<comment type="caution">
    <text evidence="13">The sequence shown here is derived from an EMBL/GenBank/DDBJ whole genome shotgun (WGS) entry which is preliminary data.</text>
</comment>
<evidence type="ECO:0000256" key="5">
    <source>
        <dbReference type="ARBA" id="ARBA00022960"/>
    </source>
</evidence>
<keyword evidence="3 10" id="KW-0328">Glycosyltransferase</keyword>
<sequence length="358" mass="39076">MLSGGGTGGHIFPALSIADELKRRLPEAKFLFVGALGRMEMTQIPNAGYEIVGLPITGLQRSFSLKNFLVPFKLLYSIVKSIALLRHFKPNAVIGTGGFASGPLVMAAGLLNIPVFLQEQNSYPGIVNRWAGRFARKIFVAYEGMDKYLPAEKILITGNPIRAEIVTTKQKDPKVAAKFLIDPSKPTVLVVGGSLGARSINQAIDSLVNEIQEKANLVWICGKIYFDTYRKKYPINKSRFYLDAFAADLYEVYPWAEIVISRAGAGTLSELSAAGKACILIPSPNVAENHQLKNAKAFAEKKAAIVIEEKNLSSLKDTLMMLLTSAEARVQLEQNIKLLAKPDATQKIADEILKAVIA</sequence>
<comment type="caution">
    <text evidence="10">Lacks conserved residue(s) required for the propagation of feature annotation.</text>
</comment>
<feature type="domain" description="Glycosyl transferase family 28 C-terminal" evidence="12">
    <location>
        <begin position="187"/>
        <end position="346"/>
    </location>
</feature>
<proteinExistence type="inferred from homology"/>
<dbReference type="PANTHER" id="PTHR21015:SF22">
    <property type="entry name" value="GLYCOSYLTRANSFERASE"/>
    <property type="match status" value="1"/>
</dbReference>
<feature type="binding site" evidence="10">
    <location>
        <position position="121"/>
    </location>
    <ligand>
        <name>UDP-N-acetyl-alpha-D-glucosamine</name>
        <dbReference type="ChEBI" id="CHEBI:57705"/>
    </ligand>
</feature>
<evidence type="ECO:0000256" key="9">
    <source>
        <dbReference type="ARBA" id="ARBA00023316"/>
    </source>
</evidence>
<dbReference type="EC" id="2.4.1.227" evidence="10"/>
<keyword evidence="6 10" id="KW-0573">Peptidoglycan synthesis</keyword>
<organism evidence="13 14">
    <name type="scientific">Thermaurantimonas aggregans</name>
    <dbReference type="NCBI Taxonomy" id="2173829"/>
    <lineage>
        <taxon>Bacteria</taxon>
        <taxon>Pseudomonadati</taxon>
        <taxon>Bacteroidota</taxon>
        <taxon>Flavobacteriia</taxon>
        <taxon>Flavobacteriales</taxon>
        <taxon>Schleiferiaceae</taxon>
        <taxon>Thermaurantimonas</taxon>
    </lineage>
</organism>
<dbReference type="Gene3D" id="3.40.50.2000">
    <property type="entry name" value="Glycogen Phosphorylase B"/>
    <property type="match status" value="2"/>
</dbReference>
<evidence type="ECO:0000313" key="14">
    <source>
        <dbReference type="Proteomes" id="UP000286715"/>
    </source>
</evidence>
<comment type="similarity">
    <text evidence="10">Belongs to the glycosyltransferase 28 family. MurG subfamily.</text>
</comment>
<name>A0A401XLN6_9FLAO</name>
<dbReference type="GO" id="GO:0050511">
    <property type="term" value="F:undecaprenyldiphospho-muramoylpentapeptide beta-N-acetylglucosaminyltransferase activity"/>
    <property type="evidence" value="ECO:0007669"/>
    <property type="project" value="UniProtKB-UniRule"/>
</dbReference>
<keyword evidence="2 10" id="KW-0132">Cell division</keyword>
<evidence type="ECO:0000259" key="12">
    <source>
        <dbReference type="Pfam" id="PF04101"/>
    </source>
</evidence>
<dbReference type="SUPFAM" id="SSF53756">
    <property type="entry name" value="UDP-Glycosyltransferase/glycogen phosphorylase"/>
    <property type="match status" value="1"/>
</dbReference>
<gene>
    <name evidence="10 13" type="primary">murG</name>
    <name evidence="13" type="ORF">JCM31826_14090</name>
</gene>
<dbReference type="CDD" id="cd03785">
    <property type="entry name" value="GT28_MurG"/>
    <property type="match status" value="1"/>
</dbReference>
<evidence type="ECO:0000256" key="10">
    <source>
        <dbReference type="HAMAP-Rule" id="MF_00033"/>
    </source>
</evidence>
<dbReference type="EMBL" id="BHZE01000013">
    <property type="protein sequence ID" value="GCD77927.1"/>
    <property type="molecule type" value="Genomic_DNA"/>
</dbReference>
<keyword evidence="7 10" id="KW-0472">Membrane</keyword>
<dbReference type="NCBIfam" id="TIGR01133">
    <property type="entry name" value="murG"/>
    <property type="match status" value="1"/>
</dbReference>
<evidence type="ECO:0000256" key="7">
    <source>
        <dbReference type="ARBA" id="ARBA00023136"/>
    </source>
</evidence>
<dbReference type="PANTHER" id="PTHR21015">
    <property type="entry name" value="UDP-N-ACETYLGLUCOSAMINE--N-ACETYLMURAMYL-(PENTAPEPTIDE) PYROPHOSPHORYL-UNDECAPRENOL N-ACETYLGLUCOSAMINE TRANSFERASE 1"/>
    <property type="match status" value="1"/>
</dbReference>
<feature type="binding site" evidence="10">
    <location>
        <position position="291"/>
    </location>
    <ligand>
        <name>UDP-N-acetyl-alpha-D-glucosamine</name>
        <dbReference type="ChEBI" id="CHEBI:57705"/>
    </ligand>
</feature>
<feature type="domain" description="Glycosyltransferase family 28 N-terminal" evidence="11">
    <location>
        <begin position="1"/>
        <end position="139"/>
    </location>
</feature>
<dbReference type="GO" id="GO:0051301">
    <property type="term" value="P:cell division"/>
    <property type="evidence" value="ECO:0007669"/>
    <property type="project" value="UniProtKB-KW"/>
</dbReference>
<dbReference type="AlphaFoldDB" id="A0A401XLN6"/>
<dbReference type="UniPathway" id="UPA00219"/>
<comment type="catalytic activity">
    <reaction evidence="10">
        <text>di-trans,octa-cis-undecaprenyl diphospho-N-acetyl-alpha-D-muramoyl-L-alanyl-D-glutamyl-meso-2,6-diaminopimeloyl-D-alanyl-D-alanine + UDP-N-acetyl-alpha-D-glucosamine = di-trans,octa-cis-undecaprenyl diphospho-[N-acetyl-alpha-D-glucosaminyl-(1-&gt;4)]-N-acetyl-alpha-D-muramoyl-L-alanyl-D-glutamyl-meso-2,6-diaminopimeloyl-D-alanyl-D-alanine + UDP + H(+)</text>
        <dbReference type="Rhea" id="RHEA:31227"/>
        <dbReference type="ChEBI" id="CHEBI:15378"/>
        <dbReference type="ChEBI" id="CHEBI:57705"/>
        <dbReference type="ChEBI" id="CHEBI:58223"/>
        <dbReference type="ChEBI" id="CHEBI:61387"/>
        <dbReference type="ChEBI" id="CHEBI:61388"/>
        <dbReference type="EC" id="2.4.1.227"/>
    </reaction>
</comment>
<evidence type="ECO:0000256" key="8">
    <source>
        <dbReference type="ARBA" id="ARBA00023306"/>
    </source>
</evidence>
<dbReference type="Pfam" id="PF04101">
    <property type="entry name" value="Glyco_tran_28_C"/>
    <property type="match status" value="1"/>
</dbReference>
<keyword evidence="9 10" id="KW-0961">Cell wall biogenesis/degradation</keyword>
<keyword evidence="5 10" id="KW-0133">Cell shape</keyword>
<dbReference type="GO" id="GO:0008360">
    <property type="term" value="P:regulation of cell shape"/>
    <property type="evidence" value="ECO:0007669"/>
    <property type="project" value="UniProtKB-KW"/>
</dbReference>
<evidence type="ECO:0000256" key="6">
    <source>
        <dbReference type="ARBA" id="ARBA00022984"/>
    </source>
</evidence>
<protein>
    <recommendedName>
        <fullName evidence="10">UDP-N-acetylglucosamine--N-acetylmuramyl-(pentapeptide) pyrophosphoryl-undecaprenol N-acetylglucosamine transferase</fullName>
        <ecNumber evidence="10">2.4.1.227</ecNumber>
    </recommendedName>
    <alternativeName>
        <fullName evidence="10">Undecaprenyl-PP-MurNAc-pentapeptide-UDPGlcNAc GlcNAc transferase</fullName>
    </alternativeName>
</protein>
<dbReference type="GO" id="GO:0009252">
    <property type="term" value="P:peptidoglycan biosynthetic process"/>
    <property type="evidence" value="ECO:0007669"/>
    <property type="project" value="UniProtKB-UniRule"/>
</dbReference>
<comment type="subcellular location">
    <subcellularLocation>
        <location evidence="10">Cell membrane</location>
        <topology evidence="10">Peripheral membrane protein</topology>
        <orientation evidence="10">Cytoplasmic side</orientation>
    </subcellularLocation>
</comment>
<feature type="binding site" evidence="10">
    <location>
        <begin position="7"/>
        <end position="9"/>
    </location>
    <ligand>
        <name>UDP-N-acetyl-alpha-D-glucosamine</name>
        <dbReference type="ChEBI" id="CHEBI:57705"/>
    </ligand>
</feature>
<dbReference type="Pfam" id="PF03033">
    <property type="entry name" value="Glyco_transf_28"/>
    <property type="match status" value="1"/>
</dbReference>
<dbReference type="Proteomes" id="UP000286715">
    <property type="component" value="Unassembled WGS sequence"/>
</dbReference>
<keyword evidence="4 10" id="KW-0808">Transferase</keyword>
<comment type="function">
    <text evidence="10">Cell wall formation. Catalyzes the transfer of a GlcNAc subunit on undecaprenyl-pyrophosphoryl-MurNAc-pentapeptide (lipid intermediate I) to form undecaprenyl-pyrophosphoryl-MurNAc-(pentapeptide)GlcNAc (lipid intermediate II).</text>
</comment>
<keyword evidence="8 10" id="KW-0131">Cell cycle</keyword>
<keyword evidence="14" id="KW-1185">Reference proteome</keyword>
<evidence type="ECO:0000313" key="13">
    <source>
        <dbReference type="EMBL" id="GCD77927.1"/>
    </source>
</evidence>
<dbReference type="InterPro" id="IPR006009">
    <property type="entry name" value="GlcNAc_MurG"/>
</dbReference>
<keyword evidence="1 10" id="KW-1003">Cell membrane</keyword>
<comment type="pathway">
    <text evidence="10">Cell wall biogenesis; peptidoglycan biosynthesis.</text>
</comment>
<dbReference type="InterPro" id="IPR004276">
    <property type="entry name" value="GlycoTrans_28_N"/>
</dbReference>
<dbReference type="GO" id="GO:0005975">
    <property type="term" value="P:carbohydrate metabolic process"/>
    <property type="evidence" value="ECO:0007669"/>
    <property type="project" value="InterPro"/>
</dbReference>